<comment type="function">
    <text evidence="5">Negative regulator of class I heat shock genes (grpE-dnaK-dnaJ and groELS operons). Prevents heat-shock induction of these operons.</text>
</comment>
<organism evidence="7 8">
    <name type="scientific">Metamycoplasma faucium</name>
    <dbReference type="NCBI Taxonomy" id="56142"/>
    <lineage>
        <taxon>Bacteria</taxon>
        <taxon>Bacillati</taxon>
        <taxon>Mycoplasmatota</taxon>
        <taxon>Mycoplasmoidales</taxon>
        <taxon>Metamycoplasmataceae</taxon>
        <taxon>Metamycoplasma</taxon>
    </lineage>
</organism>
<dbReference type="Gene3D" id="1.10.10.10">
    <property type="entry name" value="Winged helix-like DNA-binding domain superfamily/Winged helix DNA-binding domain"/>
    <property type="match status" value="1"/>
</dbReference>
<proteinExistence type="inferred from homology"/>
<keyword evidence="1 5" id="KW-0678">Repressor</keyword>
<name>A0ABZ2TKQ1_9BACT</name>
<dbReference type="Gene3D" id="3.30.450.40">
    <property type="match status" value="1"/>
</dbReference>
<keyword evidence="3 5" id="KW-0346">Stress response</keyword>
<dbReference type="PIRSF" id="PIRSF005485">
    <property type="entry name" value="HrcA"/>
    <property type="match status" value="1"/>
</dbReference>
<dbReference type="NCBIfam" id="TIGR00331">
    <property type="entry name" value="hrcA"/>
    <property type="match status" value="1"/>
</dbReference>
<comment type="similarity">
    <text evidence="5">Belongs to the HrcA family.</text>
</comment>
<dbReference type="EMBL" id="CP088155">
    <property type="protein sequence ID" value="WYM96977.1"/>
    <property type="molecule type" value="Genomic_DNA"/>
</dbReference>
<keyword evidence="8" id="KW-1185">Reference proteome</keyword>
<dbReference type="InterPro" id="IPR021153">
    <property type="entry name" value="HrcA_C"/>
</dbReference>
<dbReference type="SUPFAM" id="SSF46785">
    <property type="entry name" value="Winged helix' DNA-binding domain"/>
    <property type="match status" value="1"/>
</dbReference>
<evidence type="ECO:0000259" key="6">
    <source>
        <dbReference type="Pfam" id="PF01628"/>
    </source>
</evidence>
<accession>A0ABZ2TKQ1</accession>
<dbReference type="Pfam" id="PF01628">
    <property type="entry name" value="HrcA"/>
    <property type="match status" value="1"/>
</dbReference>
<keyword evidence="2 5" id="KW-0805">Transcription regulation</keyword>
<dbReference type="InterPro" id="IPR029016">
    <property type="entry name" value="GAF-like_dom_sf"/>
</dbReference>
<evidence type="ECO:0000256" key="5">
    <source>
        <dbReference type="HAMAP-Rule" id="MF_00081"/>
    </source>
</evidence>
<dbReference type="InterPro" id="IPR036390">
    <property type="entry name" value="WH_DNA-bd_sf"/>
</dbReference>
<evidence type="ECO:0000256" key="2">
    <source>
        <dbReference type="ARBA" id="ARBA00023015"/>
    </source>
</evidence>
<evidence type="ECO:0000313" key="8">
    <source>
        <dbReference type="Proteomes" id="UP001622612"/>
    </source>
</evidence>
<dbReference type="PANTHER" id="PTHR34824:SF1">
    <property type="entry name" value="HEAT-INDUCIBLE TRANSCRIPTION REPRESSOR HRCA"/>
    <property type="match status" value="1"/>
</dbReference>
<dbReference type="HAMAP" id="MF_00081">
    <property type="entry name" value="HrcA"/>
    <property type="match status" value="1"/>
</dbReference>
<dbReference type="Gene3D" id="3.30.390.60">
    <property type="entry name" value="Heat-inducible transcription repressor hrca homolog, domain 3"/>
    <property type="match status" value="1"/>
</dbReference>
<keyword evidence="4 5" id="KW-0804">Transcription</keyword>
<reference evidence="7" key="1">
    <citation type="submission" date="2021-11" db="EMBL/GenBank/DDBJ databases">
        <title>The first genome sequence of unculturable Mycoplasma faucium obtained by de novo assembly of metagenomic reads.</title>
        <authorList>
            <person name="Sabat A.J."/>
            <person name="Bathoorn E."/>
            <person name="Akkerboom V."/>
            <person name="Friedrich A.W."/>
        </authorList>
    </citation>
    <scope>NUCLEOTIDE SEQUENCE [LARGE SCALE GENOMIC DNA]</scope>
    <source>
        <strain evidence="7">UMCG-MFM1</strain>
    </source>
</reference>
<evidence type="ECO:0000256" key="1">
    <source>
        <dbReference type="ARBA" id="ARBA00022491"/>
    </source>
</evidence>
<evidence type="ECO:0000256" key="4">
    <source>
        <dbReference type="ARBA" id="ARBA00023163"/>
    </source>
</evidence>
<dbReference type="RefSeq" id="WP_405311135.1">
    <property type="nucleotide sequence ID" value="NZ_CP088155.1"/>
</dbReference>
<feature type="domain" description="Heat-inducible transcription repressor HrcA C-terminal" evidence="6">
    <location>
        <begin position="113"/>
        <end position="323"/>
    </location>
</feature>
<dbReference type="Proteomes" id="UP001622612">
    <property type="component" value="Chromosome"/>
</dbReference>
<dbReference type="InterPro" id="IPR002571">
    <property type="entry name" value="HrcA"/>
</dbReference>
<dbReference type="InterPro" id="IPR023120">
    <property type="entry name" value="WHTH_transcript_rep_HrcA_IDD"/>
</dbReference>
<gene>
    <name evidence="5 7" type="primary">hrcA</name>
    <name evidence="7" type="ORF">LQ356_01995</name>
</gene>
<evidence type="ECO:0000256" key="3">
    <source>
        <dbReference type="ARBA" id="ARBA00023016"/>
    </source>
</evidence>
<protein>
    <recommendedName>
        <fullName evidence="5">Heat-inducible transcription repressor HrcA</fullName>
    </recommendedName>
</protein>
<evidence type="ECO:0000313" key="7">
    <source>
        <dbReference type="EMBL" id="WYM96977.1"/>
    </source>
</evidence>
<dbReference type="SUPFAM" id="SSF55781">
    <property type="entry name" value="GAF domain-like"/>
    <property type="match status" value="1"/>
</dbReference>
<dbReference type="PANTHER" id="PTHR34824">
    <property type="entry name" value="HEAT-INDUCIBLE TRANSCRIPTION REPRESSOR HRCA"/>
    <property type="match status" value="1"/>
</dbReference>
<sequence>MLRADNKNKNYVLNDKQANIFKLIVETYIQTGEPIGSQKLVEKCDLSCSSATIRNIMAHLEKLEFLEKQHISGGRIPSTKGLEFYAKYLVYNPKKYFNEKLDDLLAKRRLNIDTTLDEAASVISKMANFTVIATTNNASETLKSIQLTPLNENSSIVVLVTSTGRVESKMFNYDSNQIQLNDLKVAIRLFKERLIDIPLIKLSEKANALMPIFQAQVKNYEIIMQKFIKTIFVFEEETHNKTYNKGAIILSENISREDIAKVFELIEKHSVWEAIENNLDEDNNIKLDLSRPNLSIISKKINFNNSKNIKEISVVGPSNINFEESFETINILEKLIDKEKNNEN</sequence>
<dbReference type="InterPro" id="IPR036388">
    <property type="entry name" value="WH-like_DNA-bd_sf"/>
</dbReference>